<evidence type="ECO:0000256" key="1">
    <source>
        <dbReference type="SAM" id="MobiDB-lite"/>
    </source>
</evidence>
<accession>A0A5C3PIV2</accession>
<gene>
    <name evidence="2" type="ORF">K466DRAFT_598772</name>
</gene>
<sequence length="83" mass="9004">MTHGSKGNHHCPTCYQSRSSRCMAKGHFRRCPRHPKIMLWKATDRCQSCDKEASYGAARAAASDASESEASSSSSGKKKGGKK</sequence>
<name>A0A5C3PIV2_9APHY</name>
<proteinExistence type="predicted"/>
<evidence type="ECO:0000313" key="3">
    <source>
        <dbReference type="Proteomes" id="UP000308197"/>
    </source>
</evidence>
<dbReference type="EMBL" id="ML211119">
    <property type="protein sequence ID" value="TFK88258.1"/>
    <property type="molecule type" value="Genomic_DNA"/>
</dbReference>
<feature type="region of interest" description="Disordered" evidence="1">
    <location>
        <begin position="60"/>
        <end position="83"/>
    </location>
</feature>
<dbReference type="Proteomes" id="UP000308197">
    <property type="component" value="Unassembled WGS sequence"/>
</dbReference>
<keyword evidence="3" id="KW-1185">Reference proteome</keyword>
<protein>
    <submittedName>
        <fullName evidence="2">Uncharacterized protein</fullName>
    </submittedName>
</protein>
<evidence type="ECO:0000313" key="2">
    <source>
        <dbReference type="EMBL" id="TFK88258.1"/>
    </source>
</evidence>
<dbReference type="AlphaFoldDB" id="A0A5C3PIV2"/>
<organism evidence="2 3">
    <name type="scientific">Polyporus arcularius HHB13444</name>
    <dbReference type="NCBI Taxonomy" id="1314778"/>
    <lineage>
        <taxon>Eukaryota</taxon>
        <taxon>Fungi</taxon>
        <taxon>Dikarya</taxon>
        <taxon>Basidiomycota</taxon>
        <taxon>Agaricomycotina</taxon>
        <taxon>Agaricomycetes</taxon>
        <taxon>Polyporales</taxon>
        <taxon>Polyporaceae</taxon>
        <taxon>Polyporus</taxon>
    </lineage>
</organism>
<feature type="compositionally biased region" description="Low complexity" evidence="1">
    <location>
        <begin position="60"/>
        <end position="75"/>
    </location>
</feature>
<reference evidence="2 3" key="1">
    <citation type="journal article" date="2019" name="Nat. Ecol. Evol.">
        <title>Megaphylogeny resolves global patterns of mushroom evolution.</title>
        <authorList>
            <person name="Varga T."/>
            <person name="Krizsan K."/>
            <person name="Foldi C."/>
            <person name="Dima B."/>
            <person name="Sanchez-Garcia M."/>
            <person name="Sanchez-Ramirez S."/>
            <person name="Szollosi G.J."/>
            <person name="Szarkandi J.G."/>
            <person name="Papp V."/>
            <person name="Albert L."/>
            <person name="Andreopoulos W."/>
            <person name="Angelini C."/>
            <person name="Antonin V."/>
            <person name="Barry K.W."/>
            <person name="Bougher N.L."/>
            <person name="Buchanan P."/>
            <person name="Buyck B."/>
            <person name="Bense V."/>
            <person name="Catcheside P."/>
            <person name="Chovatia M."/>
            <person name="Cooper J."/>
            <person name="Damon W."/>
            <person name="Desjardin D."/>
            <person name="Finy P."/>
            <person name="Geml J."/>
            <person name="Haridas S."/>
            <person name="Hughes K."/>
            <person name="Justo A."/>
            <person name="Karasinski D."/>
            <person name="Kautmanova I."/>
            <person name="Kiss B."/>
            <person name="Kocsube S."/>
            <person name="Kotiranta H."/>
            <person name="LaButti K.M."/>
            <person name="Lechner B.E."/>
            <person name="Liimatainen K."/>
            <person name="Lipzen A."/>
            <person name="Lukacs Z."/>
            <person name="Mihaltcheva S."/>
            <person name="Morgado L.N."/>
            <person name="Niskanen T."/>
            <person name="Noordeloos M.E."/>
            <person name="Ohm R.A."/>
            <person name="Ortiz-Santana B."/>
            <person name="Ovrebo C."/>
            <person name="Racz N."/>
            <person name="Riley R."/>
            <person name="Savchenko A."/>
            <person name="Shiryaev A."/>
            <person name="Soop K."/>
            <person name="Spirin V."/>
            <person name="Szebenyi C."/>
            <person name="Tomsovsky M."/>
            <person name="Tulloss R.E."/>
            <person name="Uehling J."/>
            <person name="Grigoriev I.V."/>
            <person name="Vagvolgyi C."/>
            <person name="Papp T."/>
            <person name="Martin F.M."/>
            <person name="Miettinen O."/>
            <person name="Hibbett D.S."/>
            <person name="Nagy L.G."/>
        </authorList>
    </citation>
    <scope>NUCLEOTIDE SEQUENCE [LARGE SCALE GENOMIC DNA]</scope>
    <source>
        <strain evidence="2 3">HHB13444</strain>
    </source>
</reference>
<dbReference type="InParanoid" id="A0A5C3PIV2"/>